<dbReference type="EMBL" id="NNAY01001076">
    <property type="protein sequence ID" value="OXU25232.1"/>
    <property type="molecule type" value="Genomic_DNA"/>
</dbReference>
<feature type="non-terminal residue" evidence="2">
    <location>
        <position position="112"/>
    </location>
</feature>
<dbReference type="AlphaFoldDB" id="A0A232F3R7"/>
<reference evidence="2 3" key="1">
    <citation type="journal article" date="2017" name="Curr. Biol.">
        <title>The Evolution of Venom by Co-option of Single-Copy Genes.</title>
        <authorList>
            <person name="Martinson E.O."/>
            <person name="Mrinalini"/>
            <person name="Kelkar Y.D."/>
            <person name="Chang C.H."/>
            <person name="Werren J.H."/>
        </authorList>
    </citation>
    <scope>NUCLEOTIDE SEQUENCE [LARGE SCALE GENOMIC DNA]</scope>
    <source>
        <strain evidence="2 3">Alberta</strain>
        <tissue evidence="2">Whole body</tissue>
    </source>
</reference>
<evidence type="ECO:0000313" key="3">
    <source>
        <dbReference type="Proteomes" id="UP000215335"/>
    </source>
</evidence>
<proteinExistence type="predicted"/>
<protein>
    <submittedName>
        <fullName evidence="2">Uncharacterized protein</fullName>
    </submittedName>
</protein>
<organism evidence="2 3">
    <name type="scientific">Trichomalopsis sarcophagae</name>
    <dbReference type="NCBI Taxonomy" id="543379"/>
    <lineage>
        <taxon>Eukaryota</taxon>
        <taxon>Metazoa</taxon>
        <taxon>Ecdysozoa</taxon>
        <taxon>Arthropoda</taxon>
        <taxon>Hexapoda</taxon>
        <taxon>Insecta</taxon>
        <taxon>Pterygota</taxon>
        <taxon>Neoptera</taxon>
        <taxon>Endopterygota</taxon>
        <taxon>Hymenoptera</taxon>
        <taxon>Apocrita</taxon>
        <taxon>Proctotrupomorpha</taxon>
        <taxon>Chalcidoidea</taxon>
        <taxon>Pteromalidae</taxon>
        <taxon>Pteromalinae</taxon>
        <taxon>Trichomalopsis</taxon>
    </lineage>
</organism>
<keyword evidence="3" id="KW-1185">Reference proteome</keyword>
<name>A0A232F3R7_9HYME</name>
<feature type="region of interest" description="Disordered" evidence="1">
    <location>
        <begin position="1"/>
        <end position="26"/>
    </location>
</feature>
<evidence type="ECO:0000313" key="2">
    <source>
        <dbReference type="EMBL" id="OXU25232.1"/>
    </source>
</evidence>
<dbReference type="Proteomes" id="UP000215335">
    <property type="component" value="Unassembled WGS sequence"/>
</dbReference>
<accession>A0A232F3R7</accession>
<sequence length="112" mass="12482">SGFGNGNGLRGTPCPESPVSTSSPRVSRKINNIFLRDFLFGGFRGRRTRIFVTTALPEKTTLILSTLGTRHPGEPCRCYTRKPPNKKSQRNMLLIFRKTLGVDVDTVNHGHQ</sequence>
<gene>
    <name evidence="2" type="ORF">TSAR_005289</name>
</gene>
<feature type="non-terminal residue" evidence="2">
    <location>
        <position position="1"/>
    </location>
</feature>
<comment type="caution">
    <text evidence="2">The sequence shown here is derived from an EMBL/GenBank/DDBJ whole genome shotgun (WGS) entry which is preliminary data.</text>
</comment>
<evidence type="ECO:0000256" key="1">
    <source>
        <dbReference type="SAM" id="MobiDB-lite"/>
    </source>
</evidence>